<protein>
    <submittedName>
        <fullName evidence="3">Helo_like_N domain-containing protein</fullName>
    </submittedName>
</protein>
<reference evidence="3" key="1">
    <citation type="submission" date="2017-02" db="UniProtKB">
        <authorList>
            <consortium name="WormBaseParasite"/>
        </authorList>
    </citation>
    <scope>IDENTIFICATION</scope>
</reference>
<dbReference type="AlphaFoldDB" id="A0A0N5CT53"/>
<name>A0A0N5CT53_THECL</name>
<proteinExistence type="predicted"/>
<gene>
    <name evidence="1" type="ORF">TCLT_LOCUS3404</name>
</gene>
<dbReference type="STRING" id="103827.A0A0N5CT53"/>
<accession>A0A0N5CT53</accession>
<keyword evidence="2" id="KW-1185">Reference proteome</keyword>
<organism evidence="3">
    <name type="scientific">Thelazia callipaeda</name>
    <name type="common">Oriental eyeworm</name>
    <name type="synonym">Parasitic nematode</name>
    <dbReference type="NCBI Taxonomy" id="103827"/>
    <lineage>
        <taxon>Eukaryota</taxon>
        <taxon>Metazoa</taxon>
        <taxon>Ecdysozoa</taxon>
        <taxon>Nematoda</taxon>
        <taxon>Chromadorea</taxon>
        <taxon>Rhabditida</taxon>
        <taxon>Spirurina</taxon>
        <taxon>Spiruromorpha</taxon>
        <taxon>Thelazioidea</taxon>
        <taxon>Thelaziidae</taxon>
        <taxon>Thelazia</taxon>
    </lineage>
</organism>
<dbReference type="WBParaSite" id="TCLT_0000341101-mRNA-1">
    <property type="protein sequence ID" value="TCLT_0000341101-mRNA-1"/>
    <property type="gene ID" value="TCLT_0000341101"/>
</dbReference>
<evidence type="ECO:0000313" key="2">
    <source>
        <dbReference type="Proteomes" id="UP000276776"/>
    </source>
</evidence>
<evidence type="ECO:0000313" key="1">
    <source>
        <dbReference type="EMBL" id="VDM99853.1"/>
    </source>
</evidence>
<sequence>MVVGEIKERLYISEPNGAYAIECSNSRTLRFLLTKLLTISSFICAATTNISTATYYLQKQITKTSEKINLLIRSIGSLQPECEMAYDLNEELEMNQLRLFTFKYRLAAIYDVTFPTPSVR</sequence>
<dbReference type="OrthoDB" id="5862686at2759"/>
<evidence type="ECO:0000313" key="3">
    <source>
        <dbReference type="WBParaSite" id="TCLT_0000341101-mRNA-1"/>
    </source>
</evidence>
<dbReference type="EMBL" id="UYYF01001421">
    <property type="protein sequence ID" value="VDM99853.1"/>
    <property type="molecule type" value="Genomic_DNA"/>
</dbReference>
<reference evidence="1 2" key="2">
    <citation type="submission" date="2018-11" db="EMBL/GenBank/DDBJ databases">
        <authorList>
            <consortium name="Pathogen Informatics"/>
        </authorList>
    </citation>
    <scope>NUCLEOTIDE SEQUENCE [LARGE SCALE GENOMIC DNA]</scope>
</reference>
<dbReference type="Proteomes" id="UP000276776">
    <property type="component" value="Unassembled WGS sequence"/>
</dbReference>